<evidence type="ECO:0000259" key="2">
    <source>
        <dbReference type="Pfam" id="PF03703"/>
    </source>
</evidence>
<dbReference type="InterPro" id="IPR005182">
    <property type="entry name" value="YdbS-like_PH"/>
</dbReference>
<gene>
    <name evidence="3" type="ORF">COT88_00025</name>
</gene>
<evidence type="ECO:0000313" key="4">
    <source>
        <dbReference type="Proteomes" id="UP000230776"/>
    </source>
</evidence>
<sequence length="174" mass="20397">MIRMDEGEKVLMEIRRHWYVLITESAIVGTFGIFPFFALLSAVAFDLPERMVYLVLFFSVGWLLVMWSIFFIIWTNYYLDVWIVTNRRVIDIEQFSLFSREVSEFRLDRVQDITIEVKGLLATLLKFGDLYLQTAGMSREFKIAKIPNPYEAKDFIMDQVDKALKEKSSPNGVN</sequence>
<proteinExistence type="predicted"/>
<feature type="transmembrane region" description="Helical" evidence="1">
    <location>
        <begin position="51"/>
        <end position="79"/>
    </location>
</feature>
<dbReference type="Proteomes" id="UP000230776">
    <property type="component" value="Unassembled WGS sequence"/>
</dbReference>
<keyword evidence="1" id="KW-0472">Membrane</keyword>
<dbReference type="PANTHER" id="PTHR37938:SF1">
    <property type="entry name" value="BLL0215 PROTEIN"/>
    <property type="match status" value="1"/>
</dbReference>
<name>A0A2H0VHY9_9BACT</name>
<protein>
    <recommendedName>
        <fullName evidence="2">YdbS-like PH domain-containing protein</fullName>
    </recommendedName>
</protein>
<feature type="transmembrane region" description="Helical" evidence="1">
    <location>
        <begin position="21"/>
        <end position="45"/>
    </location>
</feature>
<dbReference type="Pfam" id="PF03703">
    <property type="entry name" value="bPH_2"/>
    <property type="match status" value="1"/>
</dbReference>
<feature type="domain" description="YdbS-like PH" evidence="2">
    <location>
        <begin position="82"/>
        <end position="156"/>
    </location>
</feature>
<evidence type="ECO:0000313" key="3">
    <source>
        <dbReference type="EMBL" id="PIR98717.1"/>
    </source>
</evidence>
<comment type="caution">
    <text evidence="3">The sequence shown here is derived from an EMBL/GenBank/DDBJ whole genome shotgun (WGS) entry which is preliminary data.</text>
</comment>
<dbReference type="PANTHER" id="PTHR37938">
    <property type="entry name" value="BLL0215 PROTEIN"/>
    <property type="match status" value="1"/>
</dbReference>
<dbReference type="EMBL" id="PFAG01000001">
    <property type="protein sequence ID" value="PIR98717.1"/>
    <property type="molecule type" value="Genomic_DNA"/>
</dbReference>
<reference evidence="4" key="1">
    <citation type="submission" date="2017-09" db="EMBL/GenBank/DDBJ databases">
        <title>Depth-based differentiation of microbial function through sediment-hosted aquifers and enrichment of novel symbionts in the deep terrestrial subsurface.</title>
        <authorList>
            <person name="Probst A.J."/>
            <person name="Ladd B."/>
            <person name="Jarett J.K."/>
            <person name="Geller-Mcgrath D.E."/>
            <person name="Sieber C.M.K."/>
            <person name="Emerson J.B."/>
            <person name="Anantharaman K."/>
            <person name="Thomas B.C."/>
            <person name="Malmstrom R."/>
            <person name="Stieglmeier M."/>
            <person name="Klingl A."/>
            <person name="Woyke T."/>
            <person name="Ryan C.M."/>
            <person name="Banfield J.F."/>
        </authorList>
    </citation>
    <scope>NUCLEOTIDE SEQUENCE [LARGE SCALE GENOMIC DNA]</scope>
</reference>
<keyword evidence="1" id="KW-0812">Transmembrane</keyword>
<keyword evidence="1" id="KW-1133">Transmembrane helix</keyword>
<organism evidence="3 4">
    <name type="scientific">Candidatus Colwellbacteria bacterium CG10_big_fil_rev_8_21_14_0_10_41_28</name>
    <dbReference type="NCBI Taxonomy" id="1974539"/>
    <lineage>
        <taxon>Bacteria</taxon>
        <taxon>Candidatus Colwelliibacteriota</taxon>
    </lineage>
</organism>
<accession>A0A2H0VHY9</accession>
<dbReference type="AlphaFoldDB" id="A0A2H0VHY9"/>
<evidence type="ECO:0000256" key="1">
    <source>
        <dbReference type="SAM" id="Phobius"/>
    </source>
</evidence>